<sequence>MDIIFCYSPRLCTGANKLHCTLLPVRQSRNGYVNQFSITERIHSNTITNRIFCKYPRPMMALTSKPPQPYSSSRSLDLDRFTPPVPLSPVPSGCRQPLAGRPVPTHRQSRSVPTTCGHTTSLEA</sequence>
<feature type="region of interest" description="Disordered" evidence="1">
    <location>
        <begin position="63"/>
        <end position="124"/>
    </location>
</feature>
<organism evidence="2 3">
    <name type="scientific">Batillaria attramentaria</name>
    <dbReference type="NCBI Taxonomy" id="370345"/>
    <lineage>
        <taxon>Eukaryota</taxon>
        <taxon>Metazoa</taxon>
        <taxon>Spiralia</taxon>
        <taxon>Lophotrochozoa</taxon>
        <taxon>Mollusca</taxon>
        <taxon>Gastropoda</taxon>
        <taxon>Caenogastropoda</taxon>
        <taxon>Sorbeoconcha</taxon>
        <taxon>Cerithioidea</taxon>
        <taxon>Batillariidae</taxon>
        <taxon>Batillaria</taxon>
    </lineage>
</organism>
<keyword evidence="3" id="KW-1185">Reference proteome</keyword>
<protein>
    <submittedName>
        <fullName evidence="2">Uncharacterized protein</fullName>
    </submittedName>
</protein>
<dbReference type="AlphaFoldDB" id="A0ABD0LT17"/>
<evidence type="ECO:0000313" key="2">
    <source>
        <dbReference type="EMBL" id="KAK7502326.1"/>
    </source>
</evidence>
<comment type="caution">
    <text evidence="2">The sequence shown here is derived from an EMBL/GenBank/DDBJ whole genome shotgun (WGS) entry which is preliminary data.</text>
</comment>
<dbReference type="Proteomes" id="UP001519460">
    <property type="component" value="Unassembled WGS sequence"/>
</dbReference>
<dbReference type="EMBL" id="JACVVK020000026">
    <property type="protein sequence ID" value="KAK7502326.1"/>
    <property type="molecule type" value="Genomic_DNA"/>
</dbReference>
<gene>
    <name evidence="2" type="ORF">BaRGS_00006279</name>
</gene>
<evidence type="ECO:0000256" key="1">
    <source>
        <dbReference type="SAM" id="MobiDB-lite"/>
    </source>
</evidence>
<accession>A0ABD0LT17</accession>
<reference evidence="2 3" key="1">
    <citation type="journal article" date="2023" name="Sci. Data">
        <title>Genome assembly of the Korean intertidal mud-creeper Batillaria attramentaria.</title>
        <authorList>
            <person name="Patra A.K."/>
            <person name="Ho P.T."/>
            <person name="Jun S."/>
            <person name="Lee S.J."/>
            <person name="Kim Y."/>
            <person name="Won Y.J."/>
        </authorList>
    </citation>
    <scope>NUCLEOTIDE SEQUENCE [LARGE SCALE GENOMIC DNA]</scope>
    <source>
        <strain evidence="2">Wonlab-2016</strain>
    </source>
</reference>
<feature type="compositionally biased region" description="Polar residues" evidence="1">
    <location>
        <begin position="110"/>
        <end position="124"/>
    </location>
</feature>
<proteinExistence type="predicted"/>
<evidence type="ECO:0000313" key="3">
    <source>
        <dbReference type="Proteomes" id="UP001519460"/>
    </source>
</evidence>
<name>A0ABD0LT17_9CAEN</name>